<keyword evidence="1" id="KW-0812">Transmembrane</keyword>
<reference evidence="4 5" key="1">
    <citation type="submission" date="2019-04" db="EMBL/GenBank/DDBJ databases">
        <title>Niastella caeni sp. nov., isolated from activated sludge.</title>
        <authorList>
            <person name="Sheng M."/>
        </authorList>
    </citation>
    <scope>NUCLEOTIDE SEQUENCE [LARGE SCALE GENOMIC DNA]</scope>
    <source>
        <strain evidence="4 5">HX-2-15</strain>
    </source>
</reference>
<keyword evidence="5" id="KW-1185">Reference proteome</keyword>
<dbReference type="GO" id="GO:0016989">
    <property type="term" value="F:sigma factor antagonist activity"/>
    <property type="evidence" value="ECO:0007669"/>
    <property type="project" value="TreeGrafter"/>
</dbReference>
<comment type="caution">
    <text evidence="4">The sequence shown here is derived from an EMBL/GenBank/DDBJ whole genome shotgun (WGS) entry which is preliminary data.</text>
</comment>
<keyword evidence="1" id="KW-1133">Transmembrane helix</keyword>
<evidence type="ECO:0000313" key="4">
    <source>
        <dbReference type="EMBL" id="THU40426.1"/>
    </source>
</evidence>
<dbReference type="PIRSF" id="PIRSF018266">
    <property type="entry name" value="FecR"/>
    <property type="match status" value="1"/>
</dbReference>
<feature type="domain" description="Protein FecR C-terminal" evidence="3">
    <location>
        <begin position="310"/>
        <end position="378"/>
    </location>
</feature>
<feature type="domain" description="FecR protein" evidence="2">
    <location>
        <begin position="172"/>
        <end position="265"/>
    </location>
</feature>
<dbReference type="InterPro" id="IPR032508">
    <property type="entry name" value="FecR_C"/>
</dbReference>
<organism evidence="4 5">
    <name type="scientific">Niastella caeni</name>
    <dbReference type="NCBI Taxonomy" id="2569763"/>
    <lineage>
        <taxon>Bacteria</taxon>
        <taxon>Pseudomonadati</taxon>
        <taxon>Bacteroidota</taxon>
        <taxon>Chitinophagia</taxon>
        <taxon>Chitinophagales</taxon>
        <taxon>Chitinophagaceae</taxon>
        <taxon>Niastella</taxon>
    </lineage>
</organism>
<dbReference type="InterPro" id="IPR012373">
    <property type="entry name" value="Ferrdict_sens_TM"/>
</dbReference>
<proteinExistence type="predicted"/>
<dbReference type="OrthoDB" id="643697at2"/>
<dbReference type="EMBL" id="STFF01000002">
    <property type="protein sequence ID" value="THU40426.1"/>
    <property type="molecule type" value="Genomic_DNA"/>
</dbReference>
<dbReference type="Gene3D" id="3.55.50.30">
    <property type="match status" value="1"/>
</dbReference>
<dbReference type="PANTHER" id="PTHR30273">
    <property type="entry name" value="PERIPLASMIC SIGNAL SENSOR AND SIGMA FACTOR ACTIVATOR FECR-RELATED"/>
    <property type="match status" value="1"/>
</dbReference>
<dbReference type="Pfam" id="PF16344">
    <property type="entry name" value="FecR_C"/>
    <property type="match status" value="1"/>
</dbReference>
<evidence type="ECO:0000313" key="5">
    <source>
        <dbReference type="Proteomes" id="UP000306918"/>
    </source>
</evidence>
<protein>
    <submittedName>
        <fullName evidence="4">DUF4974 domain-containing protein</fullName>
    </submittedName>
</protein>
<feature type="transmembrane region" description="Helical" evidence="1">
    <location>
        <begin position="101"/>
        <end position="121"/>
    </location>
</feature>
<dbReference type="InterPro" id="IPR006860">
    <property type="entry name" value="FecR"/>
</dbReference>
<evidence type="ECO:0000259" key="2">
    <source>
        <dbReference type="Pfam" id="PF04773"/>
    </source>
</evidence>
<evidence type="ECO:0000256" key="1">
    <source>
        <dbReference type="SAM" id="Phobius"/>
    </source>
</evidence>
<dbReference type="Pfam" id="PF04773">
    <property type="entry name" value="FecR"/>
    <property type="match status" value="1"/>
</dbReference>
<dbReference type="Gene3D" id="2.60.120.1440">
    <property type="match status" value="1"/>
</dbReference>
<evidence type="ECO:0000259" key="3">
    <source>
        <dbReference type="Pfam" id="PF16344"/>
    </source>
</evidence>
<gene>
    <name evidence="4" type="ORF">FAM09_11220</name>
</gene>
<dbReference type="Proteomes" id="UP000306918">
    <property type="component" value="Unassembled WGS sequence"/>
</dbReference>
<dbReference type="AlphaFoldDB" id="A0A4V4H1H6"/>
<keyword evidence="1" id="KW-0472">Membrane</keyword>
<name>A0A4V4H1H6_9BACT</name>
<dbReference type="PANTHER" id="PTHR30273:SF2">
    <property type="entry name" value="PROTEIN FECR"/>
    <property type="match status" value="1"/>
</dbReference>
<accession>A0A4V4H1H6</accession>
<sequence>MNNYIDMNDVEQLIIDKLTGQIGEEDDLRLEDLIARDQEVEQLWQQMQQVYAMRKAVSFEQSFKVEDAWLALQKKVNIPDPVAEPVTDTVAIPIRRSNTSWLRYGMAAAVVGVIIISVYFLNGLYRSQDAVTKNIQIKLANGNIVHASTQDSLAGWMQKARDAKVDPGAWNTLTVPAGKSYAFQLADGSKVWLNAVSELRFPLLFTRAERTLELKGEAYFKVAHQASQPFTVQVNGLTVQALGTEFNIKSYNNESTFISLVKGSVAVTNAKGERVVLLPGEGVIAANGHSFLQKQQFDETTVLSWMQGLYFFRNEKLQQIAVVAERWFDVRVQLQDASLSGLHFTGAMDRNKPVNNFFNMLASSGDIRYEVKDGKVVISRN</sequence>